<keyword evidence="2" id="KW-1185">Reference proteome</keyword>
<reference evidence="1 2" key="1">
    <citation type="submission" date="2024-05" db="EMBL/GenBank/DDBJ databases">
        <title>Genome sequencing and assembly of Indian major carp, Cirrhinus mrigala (Hamilton, 1822).</title>
        <authorList>
            <person name="Mohindra V."/>
            <person name="Chowdhury L.M."/>
            <person name="Lal K."/>
            <person name="Jena J.K."/>
        </authorList>
    </citation>
    <scope>NUCLEOTIDE SEQUENCE [LARGE SCALE GENOMIC DNA]</scope>
    <source>
        <strain evidence="1">CM1030</strain>
        <tissue evidence="1">Blood</tissue>
    </source>
</reference>
<name>A0ABD0P9I3_CIRMR</name>
<protein>
    <submittedName>
        <fullName evidence="1">Uncharacterized protein</fullName>
    </submittedName>
</protein>
<dbReference type="EMBL" id="JAMKFB020000017">
    <property type="protein sequence ID" value="KAL0170555.1"/>
    <property type="molecule type" value="Genomic_DNA"/>
</dbReference>
<dbReference type="AlphaFoldDB" id="A0ABD0P9I3"/>
<dbReference type="Proteomes" id="UP001529510">
    <property type="component" value="Unassembled WGS sequence"/>
</dbReference>
<dbReference type="PANTHER" id="PTHR16214:SF3">
    <property type="entry name" value="TRANSMEMBRANE PROTEIN 260"/>
    <property type="match status" value="1"/>
</dbReference>
<comment type="caution">
    <text evidence="1">The sequence shown here is derived from an EMBL/GenBank/DDBJ whole genome shotgun (WGS) entry which is preliminary data.</text>
</comment>
<dbReference type="InterPro" id="IPR052724">
    <property type="entry name" value="GT117_domain-containing"/>
</dbReference>
<gene>
    <name evidence="1" type="ORF">M9458_035151</name>
</gene>
<proteinExistence type="predicted"/>
<accession>A0ABD0P9I3</accession>
<sequence>ECDQSGNDVVDRFAREVVLSLPEGSLVLTRGDLPGNTLRYMHYCQGLRPDLSLVDQEVRNPA</sequence>
<evidence type="ECO:0000313" key="1">
    <source>
        <dbReference type="EMBL" id="KAL0170555.1"/>
    </source>
</evidence>
<evidence type="ECO:0000313" key="2">
    <source>
        <dbReference type="Proteomes" id="UP001529510"/>
    </source>
</evidence>
<dbReference type="PANTHER" id="PTHR16214">
    <property type="entry name" value="TRANSMEMBRANE PROTEIN 260"/>
    <property type="match status" value="1"/>
</dbReference>
<organism evidence="1 2">
    <name type="scientific">Cirrhinus mrigala</name>
    <name type="common">Mrigala</name>
    <dbReference type="NCBI Taxonomy" id="683832"/>
    <lineage>
        <taxon>Eukaryota</taxon>
        <taxon>Metazoa</taxon>
        <taxon>Chordata</taxon>
        <taxon>Craniata</taxon>
        <taxon>Vertebrata</taxon>
        <taxon>Euteleostomi</taxon>
        <taxon>Actinopterygii</taxon>
        <taxon>Neopterygii</taxon>
        <taxon>Teleostei</taxon>
        <taxon>Ostariophysi</taxon>
        <taxon>Cypriniformes</taxon>
        <taxon>Cyprinidae</taxon>
        <taxon>Labeoninae</taxon>
        <taxon>Labeonini</taxon>
        <taxon>Cirrhinus</taxon>
    </lineage>
</organism>
<feature type="non-terminal residue" evidence="1">
    <location>
        <position position="1"/>
    </location>
</feature>